<organism evidence="9">
    <name type="scientific">Mesocestoides corti</name>
    <name type="common">Flatworm</name>
    <dbReference type="NCBI Taxonomy" id="53468"/>
    <lineage>
        <taxon>Eukaryota</taxon>
        <taxon>Metazoa</taxon>
        <taxon>Spiralia</taxon>
        <taxon>Lophotrochozoa</taxon>
        <taxon>Platyhelminthes</taxon>
        <taxon>Cestoda</taxon>
        <taxon>Eucestoda</taxon>
        <taxon>Cyclophyllidea</taxon>
        <taxon>Mesocestoididae</taxon>
        <taxon>Mesocestoides</taxon>
    </lineage>
</organism>
<evidence type="ECO:0000256" key="1">
    <source>
        <dbReference type="ARBA" id="ARBA00004141"/>
    </source>
</evidence>
<keyword evidence="5 6" id="KW-0472">Membrane</keyword>
<dbReference type="GO" id="GO:0005254">
    <property type="term" value="F:chloride channel activity"/>
    <property type="evidence" value="ECO:0007669"/>
    <property type="project" value="TreeGrafter"/>
</dbReference>
<evidence type="ECO:0000256" key="6">
    <source>
        <dbReference type="RuleBase" id="RU280814"/>
    </source>
</evidence>
<evidence type="ECO:0000256" key="3">
    <source>
        <dbReference type="ARBA" id="ARBA00022692"/>
    </source>
</evidence>
<dbReference type="PANTHER" id="PTHR12308:SF51">
    <property type="entry name" value="ANOCTAMIN-8"/>
    <property type="match status" value="1"/>
</dbReference>
<comment type="subcellular location">
    <subcellularLocation>
        <location evidence="1 6">Membrane</location>
        <topology evidence="1 6">Multi-pass membrane protein</topology>
    </subcellularLocation>
</comment>
<reference evidence="9" key="1">
    <citation type="submission" date="2019-11" db="UniProtKB">
        <authorList>
            <consortium name="WormBaseParasite"/>
        </authorList>
    </citation>
    <scope>IDENTIFICATION</scope>
</reference>
<evidence type="ECO:0000256" key="2">
    <source>
        <dbReference type="ARBA" id="ARBA00009671"/>
    </source>
</evidence>
<feature type="transmembrane region" description="Helical" evidence="6">
    <location>
        <begin position="294"/>
        <end position="317"/>
    </location>
</feature>
<evidence type="ECO:0000313" key="9">
    <source>
        <dbReference type="WBParaSite" id="MCU_012471-RB"/>
    </source>
</evidence>
<feature type="domain" description="Anoctamin transmembrane" evidence="8">
    <location>
        <begin position="1"/>
        <end position="417"/>
    </location>
</feature>
<feature type="compositionally biased region" description="Polar residues" evidence="7">
    <location>
        <begin position="446"/>
        <end position="466"/>
    </location>
</feature>
<dbReference type="AlphaFoldDB" id="A0A5K3FWC0"/>
<dbReference type="InterPro" id="IPR007632">
    <property type="entry name" value="Anoctamin"/>
</dbReference>
<evidence type="ECO:0000259" key="8">
    <source>
        <dbReference type="Pfam" id="PF04547"/>
    </source>
</evidence>
<keyword evidence="4 6" id="KW-1133">Transmembrane helix</keyword>
<evidence type="ECO:0000256" key="4">
    <source>
        <dbReference type="ARBA" id="ARBA00022989"/>
    </source>
</evidence>
<proteinExistence type="inferred from homology"/>
<comment type="caution">
    <text evidence="6">Lacks conserved residue(s) required for the propagation of feature annotation.</text>
</comment>
<feature type="region of interest" description="Disordered" evidence="7">
    <location>
        <begin position="232"/>
        <end position="254"/>
    </location>
</feature>
<feature type="transmembrane region" description="Helical" evidence="6">
    <location>
        <begin position="108"/>
        <end position="128"/>
    </location>
</feature>
<dbReference type="InterPro" id="IPR049452">
    <property type="entry name" value="Anoctamin_TM"/>
</dbReference>
<comment type="similarity">
    <text evidence="2 6">Belongs to the anoctamin family.</text>
</comment>
<evidence type="ECO:0000256" key="5">
    <source>
        <dbReference type="ARBA" id="ARBA00023136"/>
    </source>
</evidence>
<keyword evidence="3 6" id="KW-0812">Transmembrane</keyword>
<dbReference type="Pfam" id="PF04547">
    <property type="entry name" value="Anoctamin"/>
    <property type="match status" value="1"/>
</dbReference>
<accession>A0A5K3FWC0</accession>
<protein>
    <recommendedName>
        <fullName evidence="6">Anoctamin</fullName>
    </recommendedName>
</protein>
<evidence type="ECO:0000256" key="7">
    <source>
        <dbReference type="SAM" id="MobiDB-lite"/>
    </source>
</evidence>
<dbReference type="GO" id="GO:0005886">
    <property type="term" value="C:plasma membrane"/>
    <property type="evidence" value="ECO:0007669"/>
    <property type="project" value="TreeGrafter"/>
</dbReference>
<feature type="region of interest" description="Disordered" evidence="7">
    <location>
        <begin position="431"/>
        <end position="466"/>
    </location>
</feature>
<dbReference type="WBParaSite" id="MCU_012471-RB">
    <property type="protein sequence ID" value="MCU_012471-RB"/>
    <property type="gene ID" value="MCU_012471"/>
</dbReference>
<feature type="compositionally biased region" description="Basic and acidic residues" evidence="7">
    <location>
        <begin position="431"/>
        <end position="445"/>
    </location>
</feature>
<name>A0A5K3FWC0_MESCO</name>
<dbReference type="PANTHER" id="PTHR12308">
    <property type="entry name" value="ANOCTAMIN"/>
    <property type="match status" value="1"/>
</dbReference>
<feature type="transmembrane region" description="Helical" evidence="6">
    <location>
        <begin position="149"/>
        <end position="172"/>
    </location>
</feature>
<sequence length="466" mass="53398">MLWAVFFQESWKRSNNHYTHHWGTLDKLPSLLEEPRPLFRGTLEPSPITGRLEPFYPRWKRNLIVCFVTLPITLLCLTVVVVVALAHIKLQEYAENRVAKCRFRVAALVPFLPMILYALNISILNAIYRKIAAYLTDLENHRLSESHEFAFVSKLILFQFINAFYAPFYIAFYRMDLDHLRHHLMTILVTRQIMGNLKEVFLPLGQTRIRQVYLSLRADGFALLKREDDATAPPPQVFTTSSDVDDGENSLEGSSTRMRRNADAKVHRDIGFTRAEQEEIMPKYDDATDDYLEMFIQFGFVSMFTCAFPICGLLAFLNNLLEIRSDAFKLLTNFQRPFAETATGIGVWERAFDIVSYVAISVNIGLIGVSGSLQDVFPGLTPYQHALLLISIEHILFVLRFGLSHVVPPVPLALETSIAILEHKRREALRTVEREGRKEARKVSEGNDSQASYEYPEYQNSDIDTP</sequence>
<feature type="transmembrane region" description="Helical" evidence="6">
    <location>
        <begin position="63"/>
        <end position="88"/>
    </location>
</feature>